<sequence length="64" mass="7101" precursor="true">MVKKGKRRWLMAVTLRQGAAILALAKYWRAEGAALQPFAAVRRPGKPAPTGITAVLKPNFDKRR</sequence>
<evidence type="ECO:0000256" key="1">
    <source>
        <dbReference type="SAM" id="SignalP"/>
    </source>
</evidence>
<accession>A0A5E6Y4M2</accession>
<name>A0A5E6Y4M2_PSEFL</name>
<dbReference type="EMBL" id="CABVGZ010000173">
    <property type="protein sequence ID" value="VVN48423.1"/>
    <property type="molecule type" value="Genomic_DNA"/>
</dbReference>
<feature type="signal peptide" evidence="1">
    <location>
        <begin position="1"/>
        <end position="25"/>
    </location>
</feature>
<reference evidence="2 3" key="1">
    <citation type="submission" date="2019-09" db="EMBL/GenBank/DDBJ databases">
        <authorList>
            <person name="Chandra G."/>
            <person name="Truman W A."/>
        </authorList>
    </citation>
    <scope>NUCLEOTIDE SEQUENCE [LARGE SCALE GENOMIC DNA]</scope>
    <source>
        <strain evidence="2">PS624</strain>
    </source>
</reference>
<dbReference type="Proteomes" id="UP000326241">
    <property type="component" value="Unassembled WGS sequence"/>
</dbReference>
<keyword evidence="1" id="KW-0732">Signal</keyword>
<organism evidence="2 3">
    <name type="scientific">Pseudomonas fluorescens</name>
    <dbReference type="NCBI Taxonomy" id="294"/>
    <lineage>
        <taxon>Bacteria</taxon>
        <taxon>Pseudomonadati</taxon>
        <taxon>Pseudomonadota</taxon>
        <taxon>Gammaproteobacteria</taxon>
        <taxon>Pseudomonadales</taxon>
        <taxon>Pseudomonadaceae</taxon>
        <taxon>Pseudomonas</taxon>
    </lineage>
</organism>
<evidence type="ECO:0000313" key="3">
    <source>
        <dbReference type="Proteomes" id="UP000326241"/>
    </source>
</evidence>
<protein>
    <submittedName>
        <fullName evidence="2">Uncharacterized protein</fullName>
    </submittedName>
</protein>
<gene>
    <name evidence="2" type="ORF">PS624_06027</name>
</gene>
<proteinExistence type="predicted"/>
<dbReference type="AlphaFoldDB" id="A0A5E6Y4M2"/>
<evidence type="ECO:0000313" key="2">
    <source>
        <dbReference type="EMBL" id="VVN48423.1"/>
    </source>
</evidence>
<feature type="chain" id="PRO_5022952558" evidence="1">
    <location>
        <begin position="26"/>
        <end position="64"/>
    </location>
</feature>